<dbReference type="AlphaFoldDB" id="L0EBJ8"/>
<keyword evidence="4" id="KW-0564">Palmitate</keyword>
<keyword evidence="7" id="KW-0813">Transport</keyword>
<proteinExistence type="predicted"/>
<evidence type="ECO:0000256" key="5">
    <source>
        <dbReference type="ARBA" id="ARBA00023288"/>
    </source>
</evidence>
<evidence type="ECO:0000256" key="3">
    <source>
        <dbReference type="ARBA" id="ARBA00023136"/>
    </source>
</evidence>
<reference evidence="8" key="1">
    <citation type="submission" date="2012-01" db="EMBL/GenBank/DDBJ databases">
        <title>Complete sequence of chromosome of Thermobacillus composti KWC4.</title>
        <authorList>
            <person name="Lucas S."/>
            <person name="Han J."/>
            <person name="Lapidus A."/>
            <person name="Cheng J.-F."/>
            <person name="Goodwin L."/>
            <person name="Pitluck S."/>
            <person name="Peters L."/>
            <person name="Ovchinnikova G."/>
            <person name="Teshima H."/>
            <person name="Detter J.C."/>
            <person name="Han C."/>
            <person name="Tapia R."/>
            <person name="Land M."/>
            <person name="Hauser L."/>
            <person name="Kyrpides N."/>
            <person name="Ivanova N."/>
            <person name="Pagani I."/>
            <person name="Anderson I."/>
            <person name="Woyke T."/>
        </authorList>
    </citation>
    <scope>NUCLEOTIDE SEQUENCE [LARGE SCALE GENOMIC DNA]</scope>
    <source>
        <strain evidence="8">DSM 18247 / JCM 13945 / KWC4</strain>
    </source>
</reference>
<gene>
    <name evidence="7" type="ordered locus">Theco_0996</name>
</gene>
<keyword evidence="5" id="KW-0449">Lipoprotein</keyword>
<dbReference type="InterPro" id="IPR050490">
    <property type="entry name" value="Bact_solute-bd_prot1"/>
</dbReference>
<dbReference type="OrthoDB" id="2060074at2"/>
<protein>
    <submittedName>
        <fullName evidence="7">ABC-type sugar transport system, periplasmic component</fullName>
    </submittedName>
</protein>
<dbReference type="InterPro" id="IPR006059">
    <property type="entry name" value="SBP"/>
</dbReference>
<evidence type="ECO:0000256" key="1">
    <source>
        <dbReference type="ARBA" id="ARBA00022475"/>
    </source>
</evidence>
<feature type="signal peptide" evidence="6">
    <location>
        <begin position="1"/>
        <end position="20"/>
    </location>
</feature>
<dbReference type="EMBL" id="CP003255">
    <property type="protein sequence ID" value="AGA57177.1"/>
    <property type="molecule type" value="Genomic_DNA"/>
</dbReference>
<evidence type="ECO:0000256" key="4">
    <source>
        <dbReference type="ARBA" id="ARBA00023139"/>
    </source>
</evidence>
<dbReference type="PROSITE" id="PS51257">
    <property type="entry name" value="PROKAR_LIPOPROTEIN"/>
    <property type="match status" value="1"/>
</dbReference>
<dbReference type="eggNOG" id="COG1653">
    <property type="taxonomic scope" value="Bacteria"/>
</dbReference>
<keyword evidence="8" id="KW-1185">Reference proteome</keyword>
<name>L0EBJ8_THECK</name>
<sequence length="436" mass="47912">MKRRFAMMLSVLVALSLVLAACGGSKSEGNGGTDNTAGNGQSNAGGNTEISGEIVFATHRTDLVDNGTYDRYVAEFNKQYPNVKVKYAPYTNYEQDIRVKLTAGDAGDVLMIPTNIANSELGDFFAPLNDLNIFDQVRFADFKAYDGNYYGVATGASTNGIVYNKKAFEKAGITEIPKTLDEFYEACQKLKDAGIVPIYINYGAQWPMSQWGRNSLAHFSGDVNFENNMVEMDAPFQLDNAWGIGLNIVRTLIEKGYTEEDLATNNWEASKVEIATGNAAMYFLGNWVINQIIEQGGAAPEDIGFFPFPHDNSGTVNAVLGPDYFMGVSKDSKNLEAAKAFVKFMIMESGYDADSGFIPINKNNEPTLPQMAEFMSYNPNILESVPSDSRFNEIANKAQIPFTGEEIQQAAVAKDLQAEFDKLNQKWAAAKKELGY</sequence>
<dbReference type="PANTHER" id="PTHR43649:SF33">
    <property type="entry name" value="POLYGALACTURONAN_RHAMNOGALACTURONAN-BINDING PROTEIN YTCQ"/>
    <property type="match status" value="1"/>
</dbReference>
<keyword evidence="2 6" id="KW-0732">Signal</keyword>
<dbReference type="STRING" id="717605.Theco_0996"/>
<dbReference type="Gene3D" id="3.40.190.10">
    <property type="entry name" value="Periplasmic binding protein-like II"/>
    <property type="match status" value="2"/>
</dbReference>
<keyword evidence="1" id="KW-1003">Cell membrane</keyword>
<dbReference type="HOGENOM" id="CLU_049575_0_0_9"/>
<evidence type="ECO:0000256" key="6">
    <source>
        <dbReference type="SAM" id="SignalP"/>
    </source>
</evidence>
<evidence type="ECO:0000313" key="7">
    <source>
        <dbReference type="EMBL" id="AGA57177.1"/>
    </source>
</evidence>
<accession>L0EBJ8</accession>
<dbReference type="KEGG" id="tco:Theco_0996"/>
<evidence type="ECO:0000256" key="2">
    <source>
        <dbReference type="ARBA" id="ARBA00022729"/>
    </source>
</evidence>
<feature type="chain" id="PRO_5003940918" evidence="6">
    <location>
        <begin position="21"/>
        <end position="436"/>
    </location>
</feature>
<keyword evidence="3" id="KW-0472">Membrane</keyword>
<dbReference type="Proteomes" id="UP000010795">
    <property type="component" value="Chromosome"/>
</dbReference>
<organism evidence="7 8">
    <name type="scientific">Thermobacillus composti (strain DSM 18247 / JCM 13945 / KWC4)</name>
    <dbReference type="NCBI Taxonomy" id="717605"/>
    <lineage>
        <taxon>Bacteria</taxon>
        <taxon>Bacillati</taxon>
        <taxon>Bacillota</taxon>
        <taxon>Bacilli</taxon>
        <taxon>Bacillales</taxon>
        <taxon>Paenibacillaceae</taxon>
        <taxon>Thermobacillus</taxon>
    </lineage>
</organism>
<keyword evidence="7" id="KW-0762">Sugar transport</keyword>
<dbReference type="SUPFAM" id="SSF53850">
    <property type="entry name" value="Periplasmic binding protein-like II"/>
    <property type="match status" value="1"/>
</dbReference>
<dbReference type="RefSeq" id="WP_015253935.1">
    <property type="nucleotide sequence ID" value="NC_019897.1"/>
</dbReference>
<dbReference type="Pfam" id="PF01547">
    <property type="entry name" value="SBP_bac_1"/>
    <property type="match status" value="1"/>
</dbReference>
<evidence type="ECO:0000313" key="8">
    <source>
        <dbReference type="Proteomes" id="UP000010795"/>
    </source>
</evidence>
<dbReference type="PANTHER" id="PTHR43649">
    <property type="entry name" value="ARABINOSE-BINDING PROTEIN-RELATED"/>
    <property type="match status" value="1"/>
</dbReference>